<comment type="caution">
    <text evidence="1">The sequence shown here is derived from an EMBL/GenBank/DDBJ whole genome shotgun (WGS) entry which is preliminary data.</text>
</comment>
<reference evidence="2" key="1">
    <citation type="journal article" date="2019" name="Int. J. Syst. Evol. Microbiol.">
        <title>The Global Catalogue of Microorganisms (GCM) 10K type strain sequencing project: providing services to taxonomists for standard genome sequencing and annotation.</title>
        <authorList>
            <consortium name="The Broad Institute Genomics Platform"/>
            <consortium name="The Broad Institute Genome Sequencing Center for Infectious Disease"/>
            <person name="Wu L."/>
            <person name="Ma J."/>
        </authorList>
    </citation>
    <scope>NUCLEOTIDE SEQUENCE [LARGE SCALE GENOMIC DNA]</scope>
    <source>
        <strain evidence="2">CGMCC 1.15043</strain>
    </source>
</reference>
<accession>A0ABQ1F7I3</accession>
<protein>
    <submittedName>
        <fullName evidence="1">Uncharacterized protein</fullName>
    </submittedName>
</protein>
<organism evidence="1 2">
    <name type="scientific">Paenibacillus marchantiophytorum</name>
    <dbReference type="NCBI Taxonomy" id="1619310"/>
    <lineage>
        <taxon>Bacteria</taxon>
        <taxon>Bacillati</taxon>
        <taxon>Bacillota</taxon>
        <taxon>Bacilli</taxon>
        <taxon>Bacillales</taxon>
        <taxon>Paenibacillaceae</taxon>
        <taxon>Paenibacillus</taxon>
    </lineage>
</organism>
<keyword evidence="2" id="KW-1185">Reference proteome</keyword>
<sequence length="75" mass="8164">MVAATGTLNNNSYELGPVTMSASLPKGTMSVASLDDQPLDASNRMLLIYTTDSLKSYFMAVWLLFMKADKVPWSG</sequence>
<gene>
    <name evidence="1" type="ORF">GCM10008018_53990</name>
</gene>
<proteinExistence type="predicted"/>
<dbReference type="Proteomes" id="UP000615455">
    <property type="component" value="Unassembled WGS sequence"/>
</dbReference>
<evidence type="ECO:0000313" key="2">
    <source>
        <dbReference type="Proteomes" id="UP000615455"/>
    </source>
</evidence>
<dbReference type="EMBL" id="BMHE01000039">
    <property type="protein sequence ID" value="GGA00940.1"/>
    <property type="molecule type" value="Genomic_DNA"/>
</dbReference>
<name>A0ABQ1F7I3_9BACL</name>
<evidence type="ECO:0000313" key="1">
    <source>
        <dbReference type="EMBL" id="GGA00940.1"/>
    </source>
</evidence>